<accession>A0A944CBR6</accession>
<name>A0A944CBR6_9HYPH</name>
<comment type="caution">
    <text evidence="1">The sequence shown here is derived from an EMBL/GenBank/DDBJ whole genome shotgun (WGS) entry which is preliminary data.</text>
</comment>
<reference evidence="1" key="2">
    <citation type="journal article" date="2021" name="Microorganisms">
        <title>Bacterial Dimethylsulfoniopropionate Biosynthesis in the East China Sea.</title>
        <authorList>
            <person name="Liu J."/>
            <person name="Zhang Y."/>
            <person name="Liu J."/>
            <person name="Zhong H."/>
            <person name="Williams B.T."/>
            <person name="Zheng Y."/>
            <person name="Curson A.R.J."/>
            <person name="Sun C."/>
            <person name="Sun H."/>
            <person name="Song D."/>
            <person name="Wagner Mackenzie B."/>
            <person name="Bermejo Martinez A."/>
            <person name="Todd J.D."/>
            <person name="Zhang X.H."/>
        </authorList>
    </citation>
    <scope>NUCLEOTIDE SEQUENCE</scope>
    <source>
        <strain evidence="1">AESS21</strain>
    </source>
</reference>
<dbReference type="Proteomes" id="UP000705379">
    <property type="component" value="Unassembled WGS sequence"/>
</dbReference>
<evidence type="ECO:0000313" key="1">
    <source>
        <dbReference type="EMBL" id="MBS8260144.1"/>
    </source>
</evidence>
<gene>
    <name evidence="1" type="ORF">DYI23_07935</name>
</gene>
<dbReference type="AlphaFoldDB" id="A0A944CBR6"/>
<reference evidence="1" key="1">
    <citation type="submission" date="2018-08" db="EMBL/GenBank/DDBJ databases">
        <authorList>
            <person name="Jin W."/>
            <person name="Wang H."/>
            <person name="Yang Y."/>
            <person name="Li M."/>
            <person name="Liu J."/>
        </authorList>
    </citation>
    <scope>NUCLEOTIDE SEQUENCE</scope>
    <source>
        <strain evidence="1">AESS21</strain>
    </source>
</reference>
<organism evidence="1 2">
    <name type="scientific">Roseibium polysiphoniae</name>
    <dbReference type="NCBI Taxonomy" id="2571221"/>
    <lineage>
        <taxon>Bacteria</taxon>
        <taxon>Pseudomonadati</taxon>
        <taxon>Pseudomonadota</taxon>
        <taxon>Alphaproteobacteria</taxon>
        <taxon>Hyphomicrobiales</taxon>
        <taxon>Stappiaceae</taxon>
        <taxon>Roseibium</taxon>
    </lineage>
</organism>
<dbReference type="EMBL" id="QTKU01000002">
    <property type="protein sequence ID" value="MBS8260144.1"/>
    <property type="molecule type" value="Genomic_DNA"/>
</dbReference>
<evidence type="ECO:0000313" key="2">
    <source>
        <dbReference type="Proteomes" id="UP000705379"/>
    </source>
</evidence>
<dbReference type="RefSeq" id="WP_213215767.1">
    <property type="nucleotide sequence ID" value="NZ_QTKU01000002.1"/>
</dbReference>
<proteinExistence type="predicted"/>
<protein>
    <submittedName>
        <fullName evidence="1">Uncharacterized protein</fullName>
    </submittedName>
</protein>
<sequence length="554" mass="61667">MADMTFNREELNEWLGTQPRQVYLTAVTRAALRVLPSVIVGAPFSDERELELFVLNCFYLAAKSLVCIQDGSHRAPDKLIRLPQFESLQWQRGAPVDVFQSFKALRESLEFSNAAKSAERVFYFSISAASWSHEDVYDEVSGLSAGHVGADGVARREIARDCSRFIAGTISRSINSELLESPLWLTGEMPGGILDCWGVLKELLLRADENWQVWIDWYESILSGQISSIGLEKSRAALVERFWTQGPAAVNARIRELIDEYERPEEPKGEPGQAADVQDGVLVLTSEVPKAYERSDELQRSLHELVREKASSLNASLRPLQNQYPELGKVVTAYLKSLEVPLAQLEVSNVWSEGNYLGGLAAAYAKQDIDRTLSEPLEPEIAGKLASLLTDHSGFILGFELGRLLTERADRMRRNGELPESLRQPVLEILSAFRRLRDNVEAETREIIEFTEDVVIQAGWPTGRVAYSAYALTRTLLLRCGRFLIHKGGPVLGAFGGVAALAQVGGDPQLVAVQQFALLFRDHAGAILQFAAGFPELRRWLAHIVDQFDQDSAK</sequence>